<accession>A0A8R1URX6</accession>
<name>A0A2A6BTY0_PRIPA</name>
<evidence type="ECO:0000313" key="1">
    <source>
        <dbReference type="EnsemblMetazoa" id="PPA37454.1"/>
    </source>
</evidence>
<protein>
    <submittedName>
        <fullName evidence="1">Uncharacterized protein</fullName>
    </submittedName>
</protein>
<organism evidence="1 2">
    <name type="scientific">Pristionchus pacificus</name>
    <name type="common">Parasitic nematode worm</name>
    <dbReference type="NCBI Taxonomy" id="54126"/>
    <lineage>
        <taxon>Eukaryota</taxon>
        <taxon>Metazoa</taxon>
        <taxon>Ecdysozoa</taxon>
        <taxon>Nematoda</taxon>
        <taxon>Chromadorea</taxon>
        <taxon>Rhabditida</taxon>
        <taxon>Rhabditina</taxon>
        <taxon>Diplogasteromorpha</taxon>
        <taxon>Diplogasteroidea</taxon>
        <taxon>Neodiplogasteridae</taxon>
        <taxon>Pristionchus</taxon>
    </lineage>
</organism>
<keyword evidence="2" id="KW-1185">Reference proteome</keyword>
<accession>A0A2A6BTY0</accession>
<dbReference type="EnsemblMetazoa" id="PPA37454.1">
    <property type="protein sequence ID" value="PPA37454.1"/>
    <property type="gene ID" value="WBGene00275823"/>
</dbReference>
<evidence type="ECO:0000313" key="2">
    <source>
        <dbReference type="Proteomes" id="UP000005239"/>
    </source>
</evidence>
<gene>
    <name evidence="1" type="primary">WBGene00275823</name>
</gene>
<reference evidence="2" key="1">
    <citation type="journal article" date="2008" name="Nat. Genet.">
        <title>The Pristionchus pacificus genome provides a unique perspective on nematode lifestyle and parasitism.</title>
        <authorList>
            <person name="Dieterich C."/>
            <person name="Clifton S.W."/>
            <person name="Schuster L.N."/>
            <person name="Chinwalla A."/>
            <person name="Delehaunty K."/>
            <person name="Dinkelacker I."/>
            <person name="Fulton L."/>
            <person name="Fulton R."/>
            <person name="Godfrey J."/>
            <person name="Minx P."/>
            <person name="Mitreva M."/>
            <person name="Roeseler W."/>
            <person name="Tian H."/>
            <person name="Witte H."/>
            <person name="Yang S.P."/>
            <person name="Wilson R.K."/>
            <person name="Sommer R.J."/>
        </authorList>
    </citation>
    <scope>NUCLEOTIDE SEQUENCE [LARGE SCALE GENOMIC DNA]</scope>
    <source>
        <strain evidence="2">PS312</strain>
    </source>
</reference>
<reference evidence="1" key="2">
    <citation type="submission" date="2022-06" db="UniProtKB">
        <authorList>
            <consortium name="EnsemblMetazoa"/>
        </authorList>
    </citation>
    <scope>IDENTIFICATION</scope>
    <source>
        <strain evidence="1">PS312</strain>
    </source>
</reference>
<proteinExistence type="predicted"/>
<dbReference type="AlphaFoldDB" id="A0A2A6BTY0"/>
<sequence>MLHMTINPTNKIIKSNGNREISSKDETSLSTLPSLFFACEAEFDGKPMNPFAEKLYLYANSETPHSEKDHERVGYILFCHFDDKDSCVHWKKTGCDCSDQCTDFSGIFTWPNLQTRKTIARDTRVINAPDAPDVVVGIEVVDVVLVDDFVVVVVGTVGVLPRTPSRKAII</sequence>
<dbReference type="Proteomes" id="UP000005239">
    <property type="component" value="Unassembled WGS sequence"/>
</dbReference>